<organism evidence="1">
    <name type="scientific">virus sp. ctSf81</name>
    <dbReference type="NCBI Taxonomy" id="2826803"/>
    <lineage>
        <taxon>Viruses</taxon>
    </lineage>
</organism>
<protein>
    <submittedName>
        <fullName evidence="1">Uncharacterized protein</fullName>
    </submittedName>
</protein>
<dbReference type="EMBL" id="BK015135">
    <property type="protein sequence ID" value="DAD92437.1"/>
    <property type="molecule type" value="Genomic_DNA"/>
</dbReference>
<accession>A0A8S5NC81</accession>
<name>A0A8S5NC81_9VIRU</name>
<reference evidence="1" key="1">
    <citation type="journal article" date="2021" name="Proc. Natl. Acad. Sci. U.S.A.">
        <title>A Catalog of Tens of Thousands of Viruses from Human Metagenomes Reveals Hidden Associations with Chronic Diseases.</title>
        <authorList>
            <person name="Tisza M.J."/>
            <person name="Buck C.B."/>
        </authorList>
    </citation>
    <scope>NUCLEOTIDE SEQUENCE</scope>
    <source>
        <strain evidence="1">CtSf81</strain>
    </source>
</reference>
<evidence type="ECO:0000313" key="1">
    <source>
        <dbReference type="EMBL" id="DAD92437.1"/>
    </source>
</evidence>
<proteinExistence type="predicted"/>
<sequence>MPRAHKQADVLTAKRKRVRRAINSLKKSITGNMPESEANARRAYIQRLETQLKNTYVGRVRNSGMRDELYQRANEAADKLVQQVSGVRGGKGRARERTRSFNIFREEMRMASKGMPSALGDLGREKVKVFWRYTQNIWQKSNVPPNKRLEVIMKAYNADSLSELFDTIMQRNEKVLEYAKNMKMHTGELEDYTDVDGGSPIWLLAVSPDVVR</sequence>